<evidence type="ECO:0000256" key="4">
    <source>
        <dbReference type="ARBA" id="ARBA00022989"/>
    </source>
</evidence>
<protein>
    <recommendedName>
        <fullName evidence="8">Heme-copper oxidase subunit III family profile domain-containing protein</fullName>
    </recommendedName>
</protein>
<feature type="transmembrane region" description="Helical" evidence="7">
    <location>
        <begin position="125"/>
        <end position="149"/>
    </location>
</feature>
<sequence>MRKYSLDRLPGSVLMWLIVVNELIVFIGILGAFLLYQSKNSEEFLNGQANLSLTHGLVSTMCLLIGGFFAAEGIRYFHLNKRSRARVHLLLAAFMGIYFLFHKWQDFRQQWSRGNDFVANDFWQYYWLTMVFHFAHVVVGVGLLVYLFARSFPKQDLPELSVKDYESGVLFWHMCDLAWILIFPVFFYGATS</sequence>
<name>A0A150WUK7_BDEBC</name>
<dbReference type="GO" id="GO:0004129">
    <property type="term" value="F:cytochrome-c oxidase activity"/>
    <property type="evidence" value="ECO:0007669"/>
    <property type="project" value="InterPro"/>
</dbReference>
<comment type="caution">
    <text evidence="9">The sequence shown here is derived from an EMBL/GenBank/DDBJ whole genome shotgun (WGS) entry which is preliminary data.</text>
</comment>
<dbReference type="AlphaFoldDB" id="A0A150WUK7"/>
<feature type="transmembrane region" description="Helical" evidence="7">
    <location>
        <begin position="12"/>
        <end position="36"/>
    </location>
</feature>
<dbReference type="Gene3D" id="1.20.120.80">
    <property type="entry name" value="Cytochrome c oxidase, subunit III, four-helix bundle"/>
    <property type="match status" value="1"/>
</dbReference>
<evidence type="ECO:0000256" key="1">
    <source>
        <dbReference type="ARBA" id="ARBA00004141"/>
    </source>
</evidence>
<dbReference type="InterPro" id="IPR013833">
    <property type="entry name" value="Cyt_c_oxidase_su3_a-hlx"/>
</dbReference>
<dbReference type="InterPro" id="IPR035973">
    <property type="entry name" value="Cyt_c_oxidase_su3-like_sf"/>
</dbReference>
<dbReference type="EMBL" id="LUKF01000003">
    <property type="protein sequence ID" value="KYG70134.1"/>
    <property type="molecule type" value="Genomic_DNA"/>
</dbReference>
<dbReference type="PROSITE" id="PS50253">
    <property type="entry name" value="COX3"/>
    <property type="match status" value="1"/>
</dbReference>
<evidence type="ECO:0000256" key="3">
    <source>
        <dbReference type="ARBA" id="ARBA00022692"/>
    </source>
</evidence>
<keyword evidence="5 7" id="KW-0472">Membrane</keyword>
<organism evidence="9 10">
    <name type="scientific">Bdellovibrio bacteriovorus</name>
    <dbReference type="NCBI Taxonomy" id="959"/>
    <lineage>
        <taxon>Bacteria</taxon>
        <taxon>Pseudomonadati</taxon>
        <taxon>Bdellovibrionota</taxon>
        <taxon>Bdellovibrionia</taxon>
        <taxon>Bdellovibrionales</taxon>
        <taxon>Pseudobdellovibrionaceae</taxon>
        <taxon>Bdellovibrio</taxon>
    </lineage>
</organism>
<evidence type="ECO:0000256" key="5">
    <source>
        <dbReference type="ARBA" id="ARBA00023136"/>
    </source>
</evidence>
<dbReference type="InterPro" id="IPR024791">
    <property type="entry name" value="Cyt_c/ubiquinol_Oxase_su3"/>
</dbReference>
<feature type="transmembrane region" description="Helical" evidence="7">
    <location>
        <begin position="89"/>
        <end position="105"/>
    </location>
</feature>
<reference evidence="9 10" key="1">
    <citation type="submission" date="2016-03" db="EMBL/GenBank/DDBJ databases">
        <authorList>
            <person name="Ploux O."/>
        </authorList>
    </citation>
    <scope>NUCLEOTIDE SEQUENCE [LARGE SCALE GENOMIC DNA]</scope>
    <source>
        <strain evidence="9 10">BER2</strain>
    </source>
</reference>
<keyword evidence="3 6" id="KW-0812">Transmembrane</keyword>
<evidence type="ECO:0000259" key="8">
    <source>
        <dbReference type="PROSITE" id="PS50253"/>
    </source>
</evidence>
<dbReference type="GO" id="GO:0005886">
    <property type="term" value="C:plasma membrane"/>
    <property type="evidence" value="ECO:0007669"/>
    <property type="project" value="UniProtKB-SubCell"/>
</dbReference>
<accession>A0A150WUK7</accession>
<dbReference type="RefSeq" id="WP_063243042.1">
    <property type="nucleotide sequence ID" value="NZ_CP168967.1"/>
</dbReference>
<evidence type="ECO:0000313" key="9">
    <source>
        <dbReference type="EMBL" id="KYG70134.1"/>
    </source>
</evidence>
<dbReference type="InterPro" id="IPR000298">
    <property type="entry name" value="Cyt_c_oxidase-like_su3"/>
</dbReference>
<feature type="transmembrane region" description="Helical" evidence="7">
    <location>
        <begin position="56"/>
        <end position="77"/>
    </location>
</feature>
<proteinExistence type="inferred from homology"/>
<dbReference type="OrthoDB" id="9810850at2"/>
<dbReference type="PANTHER" id="PTHR11403">
    <property type="entry name" value="CYTOCHROME C OXIDASE SUBUNIT III"/>
    <property type="match status" value="1"/>
</dbReference>
<keyword evidence="4 7" id="KW-1133">Transmembrane helix</keyword>
<gene>
    <name evidence="9" type="ORF">AZI85_15735</name>
</gene>
<dbReference type="GO" id="GO:0019646">
    <property type="term" value="P:aerobic electron transport chain"/>
    <property type="evidence" value="ECO:0007669"/>
    <property type="project" value="InterPro"/>
</dbReference>
<evidence type="ECO:0000256" key="7">
    <source>
        <dbReference type="SAM" id="Phobius"/>
    </source>
</evidence>
<evidence type="ECO:0000256" key="6">
    <source>
        <dbReference type="RuleBase" id="RU003376"/>
    </source>
</evidence>
<comment type="subcellular location">
    <subcellularLocation>
        <location evidence="6">Cell membrane</location>
        <topology evidence="6">Multi-pass membrane protein</topology>
    </subcellularLocation>
    <subcellularLocation>
        <location evidence="1">Membrane</location>
        <topology evidence="1">Multi-pass membrane protein</topology>
    </subcellularLocation>
</comment>
<dbReference type="Pfam" id="PF00510">
    <property type="entry name" value="COX3"/>
    <property type="match status" value="1"/>
</dbReference>
<dbReference type="PANTHER" id="PTHR11403:SF6">
    <property type="entry name" value="NITRIC OXIDE REDUCTASE SUBUNIT E"/>
    <property type="match status" value="1"/>
</dbReference>
<feature type="domain" description="Heme-copper oxidase subunit III family profile" evidence="8">
    <location>
        <begin position="15"/>
        <end position="191"/>
    </location>
</feature>
<evidence type="ECO:0000256" key="2">
    <source>
        <dbReference type="ARBA" id="ARBA00010581"/>
    </source>
</evidence>
<feature type="transmembrane region" description="Helical" evidence="7">
    <location>
        <begin position="170"/>
        <end position="190"/>
    </location>
</feature>
<comment type="similarity">
    <text evidence="2 6">Belongs to the cytochrome c oxidase subunit 3 family.</text>
</comment>
<dbReference type="Proteomes" id="UP000075391">
    <property type="component" value="Unassembled WGS sequence"/>
</dbReference>
<dbReference type="SUPFAM" id="SSF81452">
    <property type="entry name" value="Cytochrome c oxidase subunit III-like"/>
    <property type="match status" value="1"/>
</dbReference>
<evidence type="ECO:0000313" key="10">
    <source>
        <dbReference type="Proteomes" id="UP000075391"/>
    </source>
</evidence>